<feature type="domain" description="Exonuclease" evidence="4">
    <location>
        <begin position="4"/>
        <end position="182"/>
    </location>
</feature>
<evidence type="ECO:0000259" key="4">
    <source>
        <dbReference type="SMART" id="SM00479"/>
    </source>
</evidence>
<accession>A0A250FCN1</accession>
<dbReference type="GO" id="GO:0006259">
    <property type="term" value="P:DNA metabolic process"/>
    <property type="evidence" value="ECO:0007669"/>
    <property type="project" value="UniProtKB-ARBA"/>
</dbReference>
<dbReference type="Pfam" id="PF00929">
    <property type="entry name" value="RNase_T"/>
    <property type="match status" value="1"/>
</dbReference>
<evidence type="ECO:0000256" key="2">
    <source>
        <dbReference type="ARBA" id="ARBA00022801"/>
    </source>
</evidence>
<dbReference type="GO" id="GO:0003676">
    <property type="term" value="F:nucleic acid binding"/>
    <property type="evidence" value="ECO:0007669"/>
    <property type="project" value="InterPro"/>
</dbReference>
<dbReference type="Proteomes" id="UP000217276">
    <property type="component" value="Chromosome"/>
</dbReference>
<dbReference type="SMART" id="SM00479">
    <property type="entry name" value="EXOIII"/>
    <property type="match status" value="1"/>
</dbReference>
<dbReference type="InterPro" id="IPR047201">
    <property type="entry name" value="ERI-1_3'hExo-like"/>
</dbReference>
<evidence type="ECO:0000256" key="1">
    <source>
        <dbReference type="ARBA" id="ARBA00022722"/>
    </source>
</evidence>
<dbReference type="InterPro" id="IPR036397">
    <property type="entry name" value="RNaseH_sf"/>
</dbReference>
<dbReference type="PANTHER" id="PTHR23044">
    <property type="entry name" value="3'-5' EXONUCLEASE ERI1-RELATED"/>
    <property type="match status" value="1"/>
</dbReference>
<dbReference type="InterPro" id="IPR013520">
    <property type="entry name" value="Ribonucl_H"/>
</dbReference>
<sequence>MRNKIIIIDLEATCWEGIPPKGEVSEIIEIGICLLDTLTGEISDNRGILVKPTHSKISPFCTQLTTITPELVAREGVSFEEALQILKKDYQAYQYTWASYGNYDRNMLQKQCVLRKLPYPMRNEHINVKELFQEVTQHPKRLGMHQALNYLKIPLVGTHHRGKDDAYNIAKIMYKLITNPLEQN</sequence>
<keyword evidence="6" id="KW-1185">Reference proteome</keyword>
<dbReference type="CDD" id="cd06133">
    <property type="entry name" value="ERI-1_3'hExo_like"/>
    <property type="match status" value="1"/>
</dbReference>
<proteinExistence type="predicted"/>
<gene>
    <name evidence="5" type="ORF">CGC53_05225</name>
</gene>
<dbReference type="Gene3D" id="3.30.420.10">
    <property type="entry name" value="Ribonuclease H-like superfamily/Ribonuclease H"/>
    <property type="match status" value="1"/>
</dbReference>
<dbReference type="GO" id="GO:0000175">
    <property type="term" value="F:3'-5'-RNA exonuclease activity"/>
    <property type="evidence" value="ECO:0007669"/>
    <property type="project" value="InterPro"/>
</dbReference>
<reference evidence="6" key="1">
    <citation type="submission" date="2017-06" db="EMBL/GenBank/DDBJ databases">
        <title>Capnocytophaga spp. assemblies.</title>
        <authorList>
            <person name="Gulvik C.A."/>
        </authorList>
    </citation>
    <scope>NUCLEOTIDE SEQUENCE [LARGE SCALE GENOMIC DNA]</scope>
    <source>
        <strain evidence="6">H6253</strain>
    </source>
</reference>
<dbReference type="KEGG" id="clk:CGC53_05225"/>
<keyword evidence="1" id="KW-0540">Nuclease</keyword>
<dbReference type="SUPFAM" id="SSF53098">
    <property type="entry name" value="Ribonuclease H-like"/>
    <property type="match status" value="1"/>
</dbReference>
<evidence type="ECO:0000313" key="6">
    <source>
        <dbReference type="Proteomes" id="UP000217276"/>
    </source>
</evidence>
<keyword evidence="3" id="KW-0269">Exonuclease</keyword>
<keyword evidence="2" id="KW-0378">Hydrolase</keyword>
<dbReference type="InterPro" id="IPR051274">
    <property type="entry name" value="3-5_Exoribonuclease"/>
</dbReference>
<dbReference type="RefSeq" id="WP_095913837.1">
    <property type="nucleotide sequence ID" value="NZ_CP022384.1"/>
</dbReference>
<dbReference type="AlphaFoldDB" id="A0A250FCN1"/>
<dbReference type="InterPro" id="IPR012337">
    <property type="entry name" value="RNaseH-like_sf"/>
</dbReference>
<evidence type="ECO:0000313" key="5">
    <source>
        <dbReference type="EMBL" id="ATA81788.1"/>
    </source>
</evidence>
<dbReference type="PANTHER" id="PTHR23044:SF61">
    <property type="entry name" value="3'-5' EXORIBONUCLEASE 1-RELATED"/>
    <property type="match status" value="1"/>
</dbReference>
<name>A0A250FCN1_9FLAO</name>
<organism evidence="5 6">
    <name type="scientific">Capnocytophaga leadbetteri</name>
    <dbReference type="NCBI Taxonomy" id="327575"/>
    <lineage>
        <taxon>Bacteria</taxon>
        <taxon>Pseudomonadati</taxon>
        <taxon>Bacteroidota</taxon>
        <taxon>Flavobacteriia</taxon>
        <taxon>Flavobacteriales</taxon>
        <taxon>Flavobacteriaceae</taxon>
        <taxon>Capnocytophaga</taxon>
    </lineage>
</organism>
<dbReference type="EMBL" id="CP022384">
    <property type="protein sequence ID" value="ATA81788.1"/>
    <property type="molecule type" value="Genomic_DNA"/>
</dbReference>
<evidence type="ECO:0000256" key="3">
    <source>
        <dbReference type="ARBA" id="ARBA00022839"/>
    </source>
</evidence>
<protein>
    <submittedName>
        <fullName evidence="5">DNA polymerase III</fullName>
    </submittedName>
</protein>